<evidence type="ECO:0000256" key="4">
    <source>
        <dbReference type="ARBA" id="ARBA00022679"/>
    </source>
</evidence>
<accession>X0TDG6</accession>
<evidence type="ECO:0000259" key="9">
    <source>
        <dbReference type="Pfam" id="PF01555"/>
    </source>
</evidence>
<dbReference type="InterPro" id="IPR017985">
    <property type="entry name" value="MeTrfase_CN4_CS"/>
</dbReference>
<dbReference type="Gene3D" id="3.40.50.150">
    <property type="entry name" value="Vaccinia Virus protein VP39"/>
    <property type="match status" value="1"/>
</dbReference>
<evidence type="ECO:0000313" key="10">
    <source>
        <dbReference type="EMBL" id="GAF86232.1"/>
    </source>
</evidence>
<comment type="similarity">
    <text evidence="1">Belongs to the N(4)/N(6)-methyltransferase family. N(4) subfamily.</text>
</comment>
<evidence type="ECO:0000256" key="2">
    <source>
        <dbReference type="ARBA" id="ARBA00012185"/>
    </source>
</evidence>
<reference evidence="10" key="1">
    <citation type="journal article" date="2014" name="Front. Microbiol.">
        <title>High frequency of phylogenetically diverse reductive dehalogenase-homologous genes in deep subseafloor sedimentary metagenomes.</title>
        <authorList>
            <person name="Kawai M."/>
            <person name="Futagami T."/>
            <person name="Toyoda A."/>
            <person name="Takaki Y."/>
            <person name="Nishi S."/>
            <person name="Hori S."/>
            <person name="Arai W."/>
            <person name="Tsubouchi T."/>
            <person name="Morono Y."/>
            <person name="Uchiyama I."/>
            <person name="Ito T."/>
            <person name="Fujiyama A."/>
            <person name="Inagaki F."/>
            <person name="Takami H."/>
        </authorList>
    </citation>
    <scope>NUCLEOTIDE SEQUENCE</scope>
    <source>
        <strain evidence="10">Expedition CK06-06</strain>
    </source>
</reference>
<dbReference type="GO" id="GO:0008170">
    <property type="term" value="F:N-methyltransferase activity"/>
    <property type="evidence" value="ECO:0007669"/>
    <property type="project" value="InterPro"/>
</dbReference>
<dbReference type="GO" id="GO:0032259">
    <property type="term" value="P:methylation"/>
    <property type="evidence" value="ECO:0007669"/>
    <property type="project" value="UniProtKB-KW"/>
</dbReference>
<evidence type="ECO:0000256" key="6">
    <source>
        <dbReference type="ARBA" id="ARBA00022747"/>
    </source>
</evidence>
<dbReference type="EMBL" id="BARS01018911">
    <property type="protein sequence ID" value="GAF86232.1"/>
    <property type="molecule type" value="Genomic_DNA"/>
</dbReference>
<feature type="non-terminal residue" evidence="10">
    <location>
        <position position="118"/>
    </location>
</feature>
<organism evidence="10">
    <name type="scientific">marine sediment metagenome</name>
    <dbReference type="NCBI Taxonomy" id="412755"/>
    <lineage>
        <taxon>unclassified sequences</taxon>
        <taxon>metagenomes</taxon>
        <taxon>ecological metagenomes</taxon>
    </lineage>
</organism>
<sequence length="118" mass="13788">MTTEKKIISNSETYKIYSEFAINKKIILHHGDSLKFLKTVPNNSINLIVTSPPYNIGKKYEEKEPLEVYLKKQEIIIKELYSKLKSEGSVCWEVGNYVNKGEIYPLDIYFYEIFKNLG</sequence>
<evidence type="ECO:0000256" key="7">
    <source>
        <dbReference type="ARBA" id="ARBA00023125"/>
    </source>
</evidence>
<dbReference type="Pfam" id="PF01555">
    <property type="entry name" value="N6_N4_Mtase"/>
    <property type="match status" value="1"/>
</dbReference>
<dbReference type="InterPro" id="IPR001091">
    <property type="entry name" value="RM_Methyltransferase"/>
</dbReference>
<keyword evidence="5" id="KW-0949">S-adenosyl-L-methionine</keyword>
<evidence type="ECO:0000256" key="1">
    <source>
        <dbReference type="ARBA" id="ARBA00010203"/>
    </source>
</evidence>
<dbReference type="InterPro" id="IPR002941">
    <property type="entry name" value="DNA_methylase_N4/N6"/>
</dbReference>
<dbReference type="EC" id="2.1.1.113" evidence="2"/>
<keyword evidence="3" id="KW-0489">Methyltransferase</keyword>
<feature type="domain" description="DNA methylase N-4/N-6" evidence="9">
    <location>
        <begin position="45"/>
        <end position="113"/>
    </location>
</feature>
<dbReference type="GO" id="GO:0015667">
    <property type="term" value="F:site-specific DNA-methyltransferase (cytosine-N4-specific) activity"/>
    <property type="evidence" value="ECO:0007669"/>
    <property type="project" value="UniProtKB-EC"/>
</dbReference>
<proteinExistence type="inferred from homology"/>
<dbReference type="AlphaFoldDB" id="X0TDG6"/>
<dbReference type="GO" id="GO:0003677">
    <property type="term" value="F:DNA binding"/>
    <property type="evidence" value="ECO:0007669"/>
    <property type="project" value="UniProtKB-KW"/>
</dbReference>
<dbReference type="PRINTS" id="PR00508">
    <property type="entry name" value="S21N4MTFRASE"/>
</dbReference>
<keyword evidence="7" id="KW-0238">DNA-binding</keyword>
<dbReference type="InterPro" id="IPR029063">
    <property type="entry name" value="SAM-dependent_MTases_sf"/>
</dbReference>
<keyword evidence="6" id="KW-0680">Restriction system</keyword>
<name>X0TDG6_9ZZZZ</name>
<keyword evidence="4" id="KW-0808">Transferase</keyword>
<protein>
    <recommendedName>
        <fullName evidence="2">site-specific DNA-methyltransferase (cytosine-N(4)-specific)</fullName>
        <ecNumber evidence="2">2.1.1.113</ecNumber>
    </recommendedName>
</protein>
<evidence type="ECO:0000256" key="3">
    <source>
        <dbReference type="ARBA" id="ARBA00022603"/>
    </source>
</evidence>
<evidence type="ECO:0000256" key="8">
    <source>
        <dbReference type="ARBA" id="ARBA00049120"/>
    </source>
</evidence>
<comment type="caution">
    <text evidence="10">The sequence shown here is derived from an EMBL/GenBank/DDBJ whole genome shotgun (WGS) entry which is preliminary data.</text>
</comment>
<dbReference type="GO" id="GO:0009307">
    <property type="term" value="P:DNA restriction-modification system"/>
    <property type="evidence" value="ECO:0007669"/>
    <property type="project" value="UniProtKB-KW"/>
</dbReference>
<dbReference type="PROSITE" id="PS00093">
    <property type="entry name" value="N4_MTASE"/>
    <property type="match status" value="1"/>
</dbReference>
<dbReference type="SUPFAM" id="SSF53335">
    <property type="entry name" value="S-adenosyl-L-methionine-dependent methyltransferases"/>
    <property type="match status" value="1"/>
</dbReference>
<gene>
    <name evidence="10" type="ORF">S01H1_30700</name>
</gene>
<evidence type="ECO:0000256" key="5">
    <source>
        <dbReference type="ARBA" id="ARBA00022691"/>
    </source>
</evidence>
<comment type="catalytic activity">
    <reaction evidence="8">
        <text>a 2'-deoxycytidine in DNA + S-adenosyl-L-methionine = an N(4)-methyl-2'-deoxycytidine in DNA + S-adenosyl-L-homocysteine + H(+)</text>
        <dbReference type="Rhea" id="RHEA:16857"/>
        <dbReference type="Rhea" id="RHEA-COMP:11369"/>
        <dbReference type="Rhea" id="RHEA-COMP:13674"/>
        <dbReference type="ChEBI" id="CHEBI:15378"/>
        <dbReference type="ChEBI" id="CHEBI:57856"/>
        <dbReference type="ChEBI" id="CHEBI:59789"/>
        <dbReference type="ChEBI" id="CHEBI:85452"/>
        <dbReference type="ChEBI" id="CHEBI:137933"/>
        <dbReference type="EC" id="2.1.1.113"/>
    </reaction>
</comment>